<protein>
    <recommendedName>
        <fullName evidence="6">Outer membrane porin, OprD family</fullName>
    </recommendedName>
</protein>
<dbReference type="PANTHER" id="PTHR34596">
    <property type="entry name" value="CHITOPORIN"/>
    <property type="match status" value="1"/>
</dbReference>
<evidence type="ECO:0000313" key="5">
    <source>
        <dbReference type="Proteomes" id="UP000270834"/>
    </source>
</evidence>
<proteinExistence type="inferred from homology"/>
<dbReference type="RefSeq" id="WP_034055812.1">
    <property type="nucleotide sequence ID" value="NZ_JTWV01000135.1"/>
</dbReference>
<evidence type="ECO:0008006" key="6">
    <source>
        <dbReference type="Google" id="ProtNLM"/>
    </source>
</evidence>
<comment type="similarity">
    <text evidence="1">Belongs to the outer membrane porin (Opr) (TC 1.B.25) family.</text>
</comment>
<organism evidence="4 5">
    <name type="scientific">Pseudomonas aeruginosa</name>
    <dbReference type="NCBI Taxonomy" id="287"/>
    <lineage>
        <taxon>Bacteria</taxon>
        <taxon>Pseudomonadati</taxon>
        <taxon>Pseudomonadota</taxon>
        <taxon>Gammaproteobacteria</taxon>
        <taxon>Pseudomonadales</taxon>
        <taxon>Pseudomonadaceae</taxon>
        <taxon>Pseudomonas</taxon>
    </lineage>
</organism>
<dbReference type="Pfam" id="PF03573">
    <property type="entry name" value="OprD"/>
    <property type="match status" value="1"/>
</dbReference>
<name>A0A3M5EMS7_PSEAI</name>
<gene>
    <name evidence="4" type="ORF">ALP65_02927</name>
</gene>
<dbReference type="GO" id="GO:0016020">
    <property type="term" value="C:membrane"/>
    <property type="evidence" value="ECO:0007669"/>
    <property type="project" value="InterPro"/>
</dbReference>
<dbReference type="EMBL" id="RBSQ01000206">
    <property type="protein sequence ID" value="RMS62757.1"/>
    <property type="molecule type" value="Genomic_DNA"/>
</dbReference>
<evidence type="ECO:0000313" key="4">
    <source>
        <dbReference type="EMBL" id="RMS62757.1"/>
    </source>
</evidence>
<dbReference type="GO" id="GO:0015288">
    <property type="term" value="F:porin activity"/>
    <property type="evidence" value="ECO:0007669"/>
    <property type="project" value="TreeGrafter"/>
</dbReference>
<keyword evidence="3" id="KW-0732">Signal</keyword>
<dbReference type="InterPro" id="IPR005318">
    <property type="entry name" value="OM_porin_bac"/>
</dbReference>
<reference evidence="4 5" key="1">
    <citation type="submission" date="2018-08" db="EMBL/GenBank/DDBJ databases">
        <title>Recombination of ecologically and evolutionarily significant loci maintains genetic cohesion in the Pseudomonas syringae species complex.</title>
        <authorList>
            <person name="Dillon M."/>
            <person name="Thakur S."/>
            <person name="Almeida R.N.D."/>
            <person name="Weir B.S."/>
            <person name="Guttman D.S."/>
        </authorList>
    </citation>
    <scope>NUCLEOTIDE SEQUENCE [LARGE SCALE GENOMIC DNA]</scope>
    <source>
        <strain evidence="4 5">ICMP 7846</strain>
    </source>
</reference>
<dbReference type="AlphaFoldDB" id="A0A3M5EMS7"/>
<dbReference type="InterPro" id="IPR023614">
    <property type="entry name" value="Porin_dom_sf"/>
</dbReference>
<comment type="caution">
    <text evidence="4">The sequence shown here is derived from an EMBL/GenBank/DDBJ whole genome shotgun (WGS) entry which is preliminary data.</text>
</comment>
<feature type="non-terminal residue" evidence="4">
    <location>
        <position position="1"/>
    </location>
</feature>
<dbReference type="Gene3D" id="2.40.160.10">
    <property type="entry name" value="Porin"/>
    <property type="match status" value="1"/>
</dbReference>
<dbReference type="PANTHER" id="PTHR34596:SF2">
    <property type="entry name" value="CHITOPORIN"/>
    <property type="match status" value="1"/>
</dbReference>
<dbReference type="Proteomes" id="UP000270834">
    <property type="component" value="Unassembled WGS sequence"/>
</dbReference>
<keyword evidence="2" id="KW-0813">Transport</keyword>
<sequence length="79" mass="9179">LGLPGLNLMTRYVQGRDIDRGAGRADDSEWERNTDLSYVIQSGPLKSVALKWRNITYRSRYGADLDENRFIVNYTLKLW</sequence>
<evidence type="ECO:0000256" key="1">
    <source>
        <dbReference type="ARBA" id="ARBA00009075"/>
    </source>
</evidence>
<evidence type="ECO:0000256" key="3">
    <source>
        <dbReference type="ARBA" id="ARBA00022729"/>
    </source>
</evidence>
<accession>A0A3M5EMS7</accession>
<evidence type="ECO:0000256" key="2">
    <source>
        <dbReference type="ARBA" id="ARBA00022448"/>
    </source>
</evidence>